<dbReference type="EMBL" id="CM045758">
    <property type="protein sequence ID" value="KAI8031805.1"/>
    <property type="molecule type" value="Genomic_DNA"/>
</dbReference>
<organism evidence="1 2">
    <name type="scientific">Camellia lanceoleosa</name>
    <dbReference type="NCBI Taxonomy" id="1840588"/>
    <lineage>
        <taxon>Eukaryota</taxon>
        <taxon>Viridiplantae</taxon>
        <taxon>Streptophyta</taxon>
        <taxon>Embryophyta</taxon>
        <taxon>Tracheophyta</taxon>
        <taxon>Spermatophyta</taxon>
        <taxon>Magnoliopsida</taxon>
        <taxon>eudicotyledons</taxon>
        <taxon>Gunneridae</taxon>
        <taxon>Pentapetalae</taxon>
        <taxon>asterids</taxon>
        <taxon>Ericales</taxon>
        <taxon>Theaceae</taxon>
        <taxon>Camellia</taxon>
    </lineage>
</organism>
<gene>
    <name evidence="1" type="ORF">LOK49_LG01G00074</name>
</gene>
<reference evidence="1 2" key="1">
    <citation type="journal article" date="2022" name="Plant J.">
        <title>Chromosome-level genome of Camellia lanceoleosa provides a valuable resource for understanding genome evolution and self-incompatibility.</title>
        <authorList>
            <person name="Gong W."/>
            <person name="Xiao S."/>
            <person name="Wang L."/>
            <person name="Liao Z."/>
            <person name="Chang Y."/>
            <person name="Mo W."/>
            <person name="Hu G."/>
            <person name="Li W."/>
            <person name="Zhao G."/>
            <person name="Zhu H."/>
            <person name="Hu X."/>
            <person name="Ji K."/>
            <person name="Xiang X."/>
            <person name="Song Q."/>
            <person name="Yuan D."/>
            <person name="Jin S."/>
            <person name="Zhang L."/>
        </authorList>
    </citation>
    <scope>NUCLEOTIDE SEQUENCE [LARGE SCALE GENOMIC DNA]</scope>
    <source>
        <strain evidence="1">SQ_2022a</strain>
    </source>
</reference>
<keyword evidence="2" id="KW-1185">Reference proteome</keyword>
<evidence type="ECO:0000313" key="1">
    <source>
        <dbReference type="EMBL" id="KAI8031805.1"/>
    </source>
</evidence>
<comment type="caution">
    <text evidence="1">The sequence shown here is derived from an EMBL/GenBank/DDBJ whole genome shotgun (WGS) entry which is preliminary data.</text>
</comment>
<dbReference type="Proteomes" id="UP001060215">
    <property type="component" value="Chromosome 1"/>
</dbReference>
<name>A0ACC0J1Z5_9ERIC</name>
<sequence length="269" mass="29591">MGSIGVFLNHPGAFGSGKSKREIIELQLPSFFNNFDPRAAAANFPSSVQAYLAGLTFALVASPCSTPVSATLLGYRAESKGIYGYPIEIQALFLFALRKTDQQVTNSVIDPDANNGQEPDLELGSTKDLLRKGIELVSGVSRKRPKASNRRRARQTEPELVEVNAPVEEDDHMDVNNDYVDDDIGVEDDNVDNDIGVETNLMEDNIGVDDDNTKPIPGALEDPSLLISFHNHIATAIWKKKTHVTCVRERDSLLPNDACYCCTLLEYYT</sequence>
<proteinExistence type="predicted"/>
<accession>A0ACC0J1Z5</accession>
<evidence type="ECO:0000313" key="2">
    <source>
        <dbReference type="Proteomes" id="UP001060215"/>
    </source>
</evidence>
<protein>
    <submittedName>
        <fullName evidence="1">Uncharacterized protein</fullName>
    </submittedName>
</protein>